<organism evidence="3">
    <name type="scientific">Bartonella schoenbuchensis</name>
    <dbReference type="NCBI Taxonomy" id="165694"/>
    <lineage>
        <taxon>Bacteria</taxon>
        <taxon>Pseudomonadati</taxon>
        <taxon>Pseudomonadota</taxon>
        <taxon>Alphaproteobacteria</taxon>
        <taxon>Hyphomicrobiales</taxon>
        <taxon>Bartonellaceae</taxon>
        <taxon>Bartonella</taxon>
    </lineage>
</organism>
<gene>
    <name evidence="2" type="ORF">BN1046_00240</name>
    <name evidence="3" type="ORF">BN1046_00418</name>
</gene>
<evidence type="ECO:0000313" key="2">
    <source>
        <dbReference type="EMBL" id="CDP79347.1"/>
    </source>
</evidence>
<dbReference type="Pfam" id="PF07277">
    <property type="entry name" value="SapC"/>
    <property type="match status" value="1"/>
</dbReference>
<dbReference type="EMBL" id="HG977193">
    <property type="protein sequence ID" value="CDP79347.1"/>
    <property type="molecule type" value="Genomic_DNA"/>
</dbReference>
<name>A0A024LQY5_9HYPH</name>
<evidence type="ECO:0000313" key="3">
    <source>
        <dbReference type="EMBL" id="CDP79524.1"/>
    </source>
</evidence>
<accession>A0A024LQY5</accession>
<sequence length="279" mass="31805">MANIMLFYKNVTPINKTFHRSLKFNPSQDMSFAKDTHWVPLASDEYFQAALDYPILFMSAEDEQKKRHYTSIALVGLSNDVNNYITADKSWQRDTYIPAFIRRYPFVLAQIQDQKELSVCFDQQSGMFNDVTGIELFNSDGSISPFMEERINFLEHFKIGMERTAEFIDNLVKMDLLSQKSINVKNDKGLSAQLEDFWIVDEEKLHKLPAHQLAKLHKNGFLGRIFAHLLSMNNLLKVLSLKGASQAAANSAANSIEKKEKTNGQASSEKPKKGKNTLN</sequence>
<reference evidence="3" key="1">
    <citation type="submission" date="2013-11" db="EMBL/GenBank/DDBJ databases">
        <authorList>
            <person name="GENOMES U."/>
        </authorList>
    </citation>
    <scope>NUCLEOTIDE SEQUENCE</scope>
    <source>
        <strain evidence="3">MVT06</strain>
    </source>
</reference>
<proteinExistence type="predicted"/>
<dbReference type="EMBL" id="HG977194">
    <property type="protein sequence ID" value="CDP79524.1"/>
    <property type="molecule type" value="Genomic_DNA"/>
</dbReference>
<dbReference type="AlphaFoldDB" id="A0A024LQY5"/>
<reference evidence="3" key="2">
    <citation type="submission" date="2014-05" db="EMBL/GenBank/DDBJ databases">
        <title>Genome sequencing of Bartonella spp. isolated from human blood.</title>
        <authorList>
            <person name="Raoult D."/>
        </authorList>
    </citation>
    <scope>NUCLEOTIDE SEQUENCE</scope>
    <source>
        <strain evidence="3">MVT06</strain>
    </source>
</reference>
<evidence type="ECO:0000256" key="1">
    <source>
        <dbReference type="SAM" id="MobiDB-lite"/>
    </source>
</evidence>
<protein>
    <submittedName>
        <fullName evidence="3">SapC-related protein</fullName>
    </submittedName>
</protein>
<dbReference type="InterPro" id="IPR010836">
    <property type="entry name" value="SapC"/>
</dbReference>
<feature type="region of interest" description="Disordered" evidence="1">
    <location>
        <begin position="250"/>
        <end position="279"/>
    </location>
</feature>